<feature type="transmembrane region" description="Helical" evidence="13">
    <location>
        <begin position="133"/>
        <end position="155"/>
    </location>
</feature>
<evidence type="ECO:0000256" key="9">
    <source>
        <dbReference type="ARBA" id="ARBA00023065"/>
    </source>
</evidence>
<dbReference type="Proteomes" id="UP000236594">
    <property type="component" value="Unassembled WGS sequence"/>
</dbReference>
<sequence>MAYKNQHDTGLNKHPKQEFQVERLAFFSDAIFAIAITLLIIEFKIPHVTKESTFDTAWEQLIDLKYNLFALLLSFFLITTYWMRHHFLFKHIHNYNRQIVTANMIMMLPIIFFPFTTAFFAESVDNKNVVILAFRFFLFNHILAGLTIYILYWLAIVKHKEYSFEMNIQERNKFKYDLLFTTITFSVIFLVTFITDNVQAILWVFLVCGISKKAFDTIAKRRVVKTL</sequence>
<keyword evidence="8 13" id="KW-1133">Transmembrane helix</keyword>
<feature type="transmembrane region" description="Helical" evidence="13">
    <location>
        <begin position="176"/>
        <end position="194"/>
    </location>
</feature>
<dbReference type="PANTHER" id="PTHR31462">
    <property type="entry name" value="ENDOSOMAL/LYSOSOMAL POTASSIUM CHANNEL TMEM175"/>
    <property type="match status" value="1"/>
</dbReference>
<gene>
    <name evidence="14" type="ORF">C1631_012315</name>
</gene>
<evidence type="ECO:0000256" key="2">
    <source>
        <dbReference type="ARBA" id="ARBA00006920"/>
    </source>
</evidence>
<evidence type="ECO:0000256" key="6">
    <source>
        <dbReference type="ARBA" id="ARBA00022826"/>
    </source>
</evidence>
<keyword evidence="15" id="KW-1185">Reference proteome</keyword>
<dbReference type="GO" id="GO:0016020">
    <property type="term" value="C:membrane"/>
    <property type="evidence" value="ECO:0007669"/>
    <property type="project" value="UniProtKB-SubCell"/>
</dbReference>
<evidence type="ECO:0000256" key="1">
    <source>
        <dbReference type="ARBA" id="ARBA00004141"/>
    </source>
</evidence>
<keyword evidence="7" id="KW-0630">Potassium</keyword>
<reference evidence="14 15" key="1">
    <citation type="submission" date="2018-04" db="EMBL/GenBank/DDBJ databases">
        <title>Draft Genome Sequence of Phosphate-Solubilizing Chryseobacterium sp. ISE14 that is a Biocontrol and Plant Growth-Promoting Rhizobacterium Isolated from Cucumber.</title>
        <authorList>
            <person name="Jeong J.-J."/>
            <person name="Sang M.K."/>
            <person name="Choi I.-G."/>
            <person name="Kim K.D."/>
        </authorList>
    </citation>
    <scope>NUCLEOTIDE SEQUENCE [LARGE SCALE GENOMIC DNA]</scope>
    <source>
        <strain evidence="14 15">ISE14</strain>
    </source>
</reference>
<evidence type="ECO:0000256" key="11">
    <source>
        <dbReference type="ARBA" id="ARBA00023303"/>
    </source>
</evidence>
<protein>
    <submittedName>
        <fullName evidence="14">DUF1211 domain-containing protein</fullName>
    </submittedName>
</protein>
<keyword evidence="6" id="KW-0631">Potassium channel</keyword>
<dbReference type="EMBL" id="PPED02000003">
    <property type="protein sequence ID" value="PWN68859.1"/>
    <property type="molecule type" value="Genomic_DNA"/>
</dbReference>
<keyword evidence="3" id="KW-0813">Transport</keyword>
<dbReference type="InterPro" id="IPR010617">
    <property type="entry name" value="TMEM175-like"/>
</dbReference>
<organism evidence="14 15">
    <name type="scientific">Chryseobacterium phosphatilyticum</name>
    <dbReference type="NCBI Taxonomy" id="475075"/>
    <lineage>
        <taxon>Bacteria</taxon>
        <taxon>Pseudomonadati</taxon>
        <taxon>Bacteroidota</taxon>
        <taxon>Flavobacteriia</taxon>
        <taxon>Flavobacteriales</taxon>
        <taxon>Weeksellaceae</taxon>
        <taxon>Chryseobacterium group</taxon>
        <taxon>Chryseobacterium</taxon>
    </lineage>
</organism>
<proteinExistence type="inferred from homology"/>
<comment type="subcellular location">
    <subcellularLocation>
        <location evidence="1">Membrane</location>
        <topology evidence="1">Multi-pass membrane protein</topology>
    </subcellularLocation>
</comment>
<keyword evidence="10 13" id="KW-0472">Membrane</keyword>
<evidence type="ECO:0000256" key="12">
    <source>
        <dbReference type="ARBA" id="ARBA00034430"/>
    </source>
</evidence>
<feature type="transmembrane region" description="Helical" evidence="13">
    <location>
        <begin position="24"/>
        <end position="46"/>
    </location>
</feature>
<evidence type="ECO:0000256" key="3">
    <source>
        <dbReference type="ARBA" id="ARBA00022448"/>
    </source>
</evidence>
<dbReference type="AlphaFoldDB" id="A0A316X6M4"/>
<evidence type="ECO:0000313" key="15">
    <source>
        <dbReference type="Proteomes" id="UP000236594"/>
    </source>
</evidence>
<feature type="transmembrane region" description="Helical" evidence="13">
    <location>
        <begin position="66"/>
        <end position="83"/>
    </location>
</feature>
<keyword evidence="5 13" id="KW-0812">Transmembrane</keyword>
<dbReference type="OrthoDB" id="1254217at2"/>
<evidence type="ECO:0000256" key="5">
    <source>
        <dbReference type="ARBA" id="ARBA00022692"/>
    </source>
</evidence>
<dbReference type="GO" id="GO:0005267">
    <property type="term" value="F:potassium channel activity"/>
    <property type="evidence" value="ECO:0007669"/>
    <property type="project" value="UniProtKB-KW"/>
</dbReference>
<comment type="similarity">
    <text evidence="2">Belongs to the TMEM175 family.</text>
</comment>
<dbReference type="RefSeq" id="WP_109712439.1">
    <property type="nucleotide sequence ID" value="NZ_PPED02000003.1"/>
</dbReference>
<keyword evidence="9" id="KW-0406">Ion transport</keyword>
<accession>A0A316X6M4</accession>
<evidence type="ECO:0000256" key="13">
    <source>
        <dbReference type="SAM" id="Phobius"/>
    </source>
</evidence>
<evidence type="ECO:0000256" key="4">
    <source>
        <dbReference type="ARBA" id="ARBA00022538"/>
    </source>
</evidence>
<evidence type="ECO:0000313" key="14">
    <source>
        <dbReference type="EMBL" id="PWN68859.1"/>
    </source>
</evidence>
<keyword evidence="11" id="KW-0407">Ion channel</keyword>
<comment type="catalytic activity">
    <reaction evidence="12">
        <text>K(+)(in) = K(+)(out)</text>
        <dbReference type="Rhea" id="RHEA:29463"/>
        <dbReference type="ChEBI" id="CHEBI:29103"/>
    </reaction>
</comment>
<keyword evidence="4" id="KW-0633">Potassium transport</keyword>
<evidence type="ECO:0000256" key="8">
    <source>
        <dbReference type="ARBA" id="ARBA00022989"/>
    </source>
</evidence>
<dbReference type="PANTHER" id="PTHR31462:SF5">
    <property type="entry name" value="ENDOSOMAL_LYSOSOMAL PROTON CHANNEL TMEM175"/>
    <property type="match status" value="1"/>
</dbReference>
<comment type="caution">
    <text evidence="14">The sequence shown here is derived from an EMBL/GenBank/DDBJ whole genome shotgun (WGS) entry which is preliminary data.</text>
</comment>
<dbReference type="GO" id="GO:0015252">
    <property type="term" value="F:proton channel activity"/>
    <property type="evidence" value="ECO:0007669"/>
    <property type="project" value="InterPro"/>
</dbReference>
<evidence type="ECO:0000256" key="10">
    <source>
        <dbReference type="ARBA" id="ARBA00023136"/>
    </source>
</evidence>
<name>A0A316X6M4_9FLAO</name>
<feature type="transmembrane region" description="Helical" evidence="13">
    <location>
        <begin position="104"/>
        <end position="121"/>
    </location>
</feature>
<evidence type="ECO:0000256" key="7">
    <source>
        <dbReference type="ARBA" id="ARBA00022958"/>
    </source>
</evidence>
<dbReference type="Pfam" id="PF06736">
    <property type="entry name" value="TMEM175"/>
    <property type="match status" value="1"/>
</dbReference>